<sequence>MKNILFVFLCCTVVVLQLTHAEVLYPERLQVDKEKSNTAGRIPHYSPSRCRTNELLYPGDHTDDWICDCAPATLYHPDSDACHLAFRRGPCANEEMLVLAPGEVLPQCIKNACKIDGMVKINNVCYRIGQPAPCANPELSYVLDVNETTLMLDCIKLSVSVKTRVSLDDDEPEYDLSKVNFCARGSRRLIESRCTPNAK</sequence>
<evidence type="ECO:0000259" key="2">
    <source>
        <dbReference type="Pfam" id="PF16033"/>
    </source>
</evidence>
<evidence type="ECO:0000313" key="3">
    <source>
        <dbReference type="EMBL" id="JAB88860.1"/>
    </source>
</evidence>
<keyword evidence="1" id="KW-0732">Signal</keyword>
<feature type="signal peptide" evidence="1">
    <location>
        <begin position="1"/>
        <end position="21"/>
    </location>
</feature>
<feature type="chain" id="PRO_5007736903" description="DUF4789 domain-containing protein" evidence="1">
    <location>
        <begin position="22"/>
        <end position="199"/>
    </location>
</feature>
<dbReference type="PANTHER" id="PTHR21177:SF4">
    <property type="entry name" value="IP06524P"/>
    <property type="match status" value="1"/>
</dbReference>
<feature type="domain" description="DUF4789" evidence="2">
    <location>
        <begin position="49"/>
        <end position="134"/>
    </location>
</feature>
<dbReference type="AlphaFoldDB" id="W8AJS2"/>
<dbReference type="EMBL" id="GAMC01017705">
    <property type="protein sequence ID" value="JAB88850.1"/>
    <property type="molecule type" value="mRNA"/>
</dbReference>
<name>W8AJS2_CERCA</name>
<dbReference type="EMBL" id="GAMC01017699">
    <property type="protein sequence ID" value="JAB88856.1"/>
    <property type="molecule type" value="mRNA"/>
</dbReference>
<dbReference type="EMBL" id="GAMC01017702">
    <property type="protein sequence ID" value="JAB88853.1"/>
    <property type="molecule type" value="mRNA"/>
</dbReference>
<protein>
    <recommendedName>
        <fullName evidence="2">DUF4789 domain-containing protein</fullName>
    </recommendedName>
</protein>
<proteinExistence type="evidence at transcript level"/>
<reference evidence="3" key="2">
    <citation type="journal article" date="2014" name="BMC Genomics">
        <title>A genomic perspective to assessing quality of mass-reared SIT flies used in Mediterranean fruit fly (Ceratitis capitata) eradication in California.</title>
        <authorList>
            <person name="Calla B."/>
            <person name="Hall B."/>
            <person name="Hou S."/>
            <person name="Geib S.M."/>
        </authorList>
    </citation>
    <scope>NUCLEOTIDE SEQUENCE</scope>
</reference>
<accession>W8AJS2</accession>
<reference evidence="3" key="1">
    <citation type="submission" date="2013-07" db="EMBL/GenBank/DDBJ databases">
        <authorList>
            <person name="Geib S."/>
        </authorList>
    </citation>
    <scope>NUCLEOTIDE SEQUENCE</scope>
</reference>
<organism evidence="3">
    <name type="scientific">Ceratitis capitata</name>
    <name type="common">Mediterranean fruit fly</name>
    <name type="synonym">Tephritis capitata</name>
    <dbReference type="NCBI Taxonomy" id="7213"/>
    <lineage>
        <taxon>Eukaryota</taxon>
        <taxon>Metazoa</taxon>
        <taxon>Ecdysozoa</taxon>
        <taxon>Arthropoda</taxon>
        <taxon>Hexapoda</taxon>
        <taxon>Insecta</taxon>
        <taxon>Pterygota</taxon>
        <taxon>Neoptera</taxon>
        <taxon>Endopterygota</taxon>
        <taxon>Diptera</taxon>
        <taxon>Brachycera</taxon>
        <taxon>Muscomorpha</taxon>
        <taxon>Tephritoidea</taxon>
        <taxon>Tephritidae</taxon>
        <taxon>Ceratitis</taxon>
        <taxon>Ceratitis</taxon>
    </lineage>
</organism>
<evidence type="ECO:0000256" key="1">
    <source>
        <dbReference type="SAM" id="SignalP"/>
    </source>
</evidence>
<dbReference type="OrthoDB" id="6338576at2759"/>
<dbReference type="InterPro" id="IPR031993">
    <property type="entry name" value="DUF4789"/>
</dbReference>
<dbReference type="PANTHER" id="PTHR21177">
    <property type="entry name" value="IP06524P-RELATED"/>
    <property type="match status" value="1"/>
</dbReference>
<dbReference type="EMBL" id="GAMC01017695">
    <property type="protein sequence ID" value="JAB88860.1"/>
    <property type="molecule type" value="mRNA"/>
</dbReference>
<dbReference type="Pfam" id="PF16033">
    <property type="entry name" value="DUF4789"/>
    <property type="match status" value="1"/>
</dbReference>